<comment type="similarity">
    <text evidence="2 6">Belongs to the WD repeat IPI3/WDR18 family.</text>
</comment>
<reference evidence="7 8" key="1">
    <citation type="submission" date="2017-10" db="EMBL/GenBank/DDBJ databases">
        <title>Development of genomic resources for the powdery mildew, Erysiphe pulchra.</title>
        <authorList>
            <person name="Wadl P.A."/>
            <person name="Mack B.M."/>
            <person name="Moore G."/>
            <person name="Beltz S.B."/>
        </authorList>
    </citation>
    <scope>NUCLEOTIDE SEQUENCE [LARGE SCALE GENOMIC DNA]</scope>
    <source>
        <strain evidence="7">Cflorida</strain>
    </source>
</reference>
<dbReference type="STRING" id="225359.A0A2S4PJP4"/>
<evidence type="ECO:0000256" key="5">
    <source>
        <dbReference type="PROSITE-ProRule" id="PRU00221"/>
    </source>
</evidence>
<proteinExistence type="inferred from homology"/>
<dbReference type="Proteomes" id="UP000237438">
    <property type="component" value="Unassembled WGS sequence"/>
</dbReference>
<feature type="non-terminal residue" evidence="7">
    <location>
        <position position="439"/>
    </location>
</feature>
<dbReference type="EMBL" id="PEDP01003400">
    <property type="protein sequence ID" value="POS82260.1"/>
    <property type="molecule type" value="Genomic_DNA"/>
</dbReference>
<evidence type="ECO:0000313" key="8">
    <source>
        <dbReference type="Proteomes" id="UP000237438"/>
    </source>
</evidence>
<dbReference type="GO" id="GO:0006364">
    <property type="term" value="P:rRNA processing"/>
    <property type="evidence" value="ECO:0007669"/>
    <property type="project" value="UniProtKB-UniRule"/>
</dbReference>
<keyword evidence="6" id="KW-0539">Nucleus</keyword>
<keyword evidence="3 5" id="KW-0853">WD repeat</keyword>
<comment type="subunit">
    <text evidence="6">Component of the RIX1 complex, composed of IPI1, RIX1/IPI2 and IPI3 in a 1:2:2 stoichiometry. The complex interacts (via RIX1) with MDN1 (via its hexameric AAA ATPase ring) and the pre-60S ribosome particles.</text>
</comment>
<dbReference type="GO" id="GO:0120330">
    <property type="term" value="C:rixosome complex"/>
    <property type="evidence" value="ECO:0007669"/>
    <property type="project" value="UniProtKB-UniRule"/>
</dbReference>
<accession>A0A2S4PJP4</accession>
<feature type="repeat" description="WD" evidence="5">
    <location>
        <begin position="173"/>
        <end position="217"/>
    </location>
</feature>
<protein>
    <recommendedName>
        <fullName evidence="6">Pre-rRNA-processing protein IPI3</fullName>
    </recommendedName>
</protein>
<dbReference type="GO" id="GO:0006261">
    <property type="term" value="P:DNA-templated DNA replication"/>
    <property type="evidence" value="ECO:0007669"/>
    <property type="project" value="TreeGrafter"/>
</dbReference>
<gene>
    <name evidence="7" type="ORF">EPUL_006077</name>
</gene>
<keyword evidence="8" id="KW-1185">Reference proteome</keyword>
<comment type="caution">
    <text evidence="7">The sequence shown here is derived from an EMBL/GenBank/DDBJ whole genome shotgun (WGS) entry which is preliminary data.</text>
</comment>
<evidence type="ECO:0000313" key="7">
    <source>
        <dbReference type="EMBL" id="POS82260.1"/>
    </source>
</evidence>
<dbReference type="OrthoDB" id="756370at2759"/>
<evidence type="ECO:0000256" key="1">
    <source>
        <dbReference type="ARBA" id="ARBA00002355"/>
    </source>
</evidence>
<dbReference type="InterPro" id="IPR045227">
    <property type="entry name" value="WDR18/Ipi3/RID3"/>
</dbReference>
<dbReference type="SMART" id="SM00320">
    <property type="entry name" value="WD40"/>
    <property type="match status" value="6"/>
</dbReference>
<name>A0A2S4PJP4_9PEZI</name>
<evidence type="ECO:0000256" key="4">
    <source>
        <dbReference type="ARBA" id="ARBA00022737"/>
    </source>
</evidence>
<dbReference type="InterPro" id="IPR015943">
    <property type="entry name" value="WD40/YVTN_repeat-like_dom_sf"/>
</dbReference>
<comment type="subcellular location">
    <subcellularLocation>
        <location evidence="6">Nucleus</location>
    </subcellularLocation>
</comment>
<dbReference type="PANTHER" id="PTHR18763:SF0">
    <property type="entry name" value="WD REPEAT-CONTAINING PROTEIN 18"/>
    <property type="match status" value="1"/>
</dbReference>
<dbReference type="SUPFAM" id="SSF50978">
    <property type="entry name" value="WD40 repeat-like"/>
    <property type="match status" value="1"/>
</dbReference>
<dbReference type="Pfam" id="PF00400">
    <property type="entry name" value="WD40"/>
    <property type="match status" value="3"/>
</dbReference>
<dbReference type="InterPro" id="IPR036322">
    <property type="entry name" value="WD40_repeat_dom_sf"/>
</dbReference>
<evidence type="ECO:0000256" key="3">
    <source>
        <dbReference type="ARBA" id="ARBA00022574"/>
    </source>
</evidence>
<organism evidence="7 8">
    <name type="scientific">Erysiphe pulchra</name>
    <dbReference type="NCBI Taxonomy" id="225359"/>
    <lineage>
        <taxon>Eukaryota</taxon>
        <taxon>Fungi</taxon>
        <taxon>Dikarya</taxon>
        <taxon>Ascomycota</taxon>
        <taxon>Pezizomycotina</taxon>
        <taxon>Leotiomycetes</taxon>
        <taxon>Erysiphales</taxon>
        <taxon>Erysiphaceae</taxon>
        <taxon>Erysiphe</taxon>
    </lineage>
</organism>
<keyword evidence="6" id="KW-0698">rRNA processing</keyword>
<dbReference type="PANTHER" id="PTHR18763">
    <property type="entry name" value="WD-REPEAT PROTEIN 18"/>
    <property type="match status" value="1"/>
</dbReference>
<dbReference type="InterPro" id="IPR001680">
    <property type="entry name" value="WD40_rpt"/>
</dbReference>
<evidence type="ECO:0000256" key="2">
    <source>
        <dbReference type="ARBA" id="ARBA00010143"/>
    </source>
</evidence>
<dbReference type="PROSITE" id="PS50082">
    <property type="entry name" value="WD_REPEATS_2"/>
    <property type="match status" value="1"/>
</dbReference>
<dbReference type="GO" id="GO:0005656">
    <property type="term" value="C:nuclear pre-replicative complex"/>
    <property type="evidence" value="ECO:0007669"/>
    <property type="project" value="TreeGrafter"/>
</dbReference>
<dbReference type="Gene3D" id="2.130.10.10">
    <property type="entry name" value="YVTN repeat-like/Quinoprotein amine dehydrogenase"/>
    <property type="match status" value="1"/>
</dbReference>
<evidence type="ECO:0000256" key="6">
    <source>
        <dbReference type="RuleBase" id="RU369067"/>
    </source>
</evidence>
<sequence>MVVENFITATSNPSLKSSQTASLKVAGIFVYELQPDTGLKSTLKNSSTPINALAASSTHIFAAQIDKAAIHVYSREKQNQESTIFFPFRIHSLAIVGDGILVLGTAEGRLVLWELSSGRQVSTVAAHLQPVDCVAATNLHIISGSEDSKLHVWLIPQILSLSQDVSREPLRCLSNHHAPITSLALGHSGSNTNICVSASKDNTVLVWNYHSGQILRTFLLSNTPLCLTLDPCDRGVYIGLDNGSVQLIEFFQSDSIKNPLYDTSLQAIPIKVSSPEWTVPGNVGSILCIRSNYDGTFLLSGHESGEIHRWDIGRRQFSSEIVSLATPVTNVLIESPFPETKSTKIMTITKPKLTNHNFTFNTQFIGSLSSEFDEAILAEGIPVEMIKEAVSKYISPAESSSDANQKLKKENDDLWKIINEQRAIQKKMWEKYTSLQAAK</sequence>
<comment type="function">
    <text evidence="1 6">Component of the RIX1 complex required for processing of ITS2 sequences from 35S pre-rRNA.</text>
</comment>
<keyword evidence="4" id="KW-0677">Repeat</keyword>
<dbReference type="AlphaFoldDB" id="A0A2S4PJP4"/>